<gene>
    <name evidence="16" type="ORF">NMOB1V02_LOCUS8348</name>
</gene>
<evidence type="ECO:0000256" key="6">
    <source>
        <dbReference type="ARBA" id="ARBA00022499"/>
    </source>
</evidence>
<feature type="compositionally biased region" description="Low complexity" evidence="14">
    <location>
        <begin position="982"/>
        <end position="993"/>
    </location>
</feature>
<dbReference type="SUPFAM" id="SSF49879">
    <property type="entry name" value="SMAD/FHA domain"/>
    <property type="match status" value="1"/>
</dbReference>
<dbReference type="GO" id="GO:0005634">
    <property type="term" value="C:nucleus"/>
    <property type="evidence" value="ECO:0007669"/>
    <property type="project" value="TreeGrafter"/>
</dbReference>
<dbReference type="Gene3D" id="3.30.450.190">
    <property type="match status" value="1"/>
</dbReference>
<comment type="similarity">
    <text evidence="4">Belongs to the GTR/RAG GTP-binding protein family.</text>
</comment>
<evidence type="ECO:0000259" key="15">
    <source>
        <dbReference type="PROSITE" id="PS50006"/>
    </source>
</evidence>
<evidence type="ECO:0000313" key="16">
    <source>
        <dbReference type="EMBL" id="CAD7280691.1"/>
    </source>
</evidence>
<keyword evidence="11" id="KW-0472">Membrane</keyword>
<evidence type="ECO:0000256" key="14">
    <source>
        <dbReference type="SAM" id="MobiDB-lite"/>
    </source>
</evidence>
<dbReference type="OrthoDB" id="10020193at2759"/>
<keyword evidence="6" id="KW-1017">Isopeptide bond</keyword>
<dbReference type="GO" id="GO:0012505">
    <property type="term" value="C:endomembrane system"/>
    <property type="evidence" value="ECO:0007669"/>
    <property type="project" value="UniProtKB-SubCell"/>
</dbReference>
<comment type="catalytic activity">
    <reaction evidence="13">
        <text>GTP + H2O = GDP + phosphate + H(+)</text>
        <dbReference type="Rhea" id="RHEA:19669"/>
        <dbReference type="ChEBI" id="CHEBI:15377"/>
        <dbReference type="ChEBI" id="CHEBI:15378"/>
        <dbReference type="ChEBI" id="CHEBI:37565"/>
        <dbReference type="ChEBI" id="CHEBI:43474"/>
        <dbReference type="ChEBI" id="CHEBI:58189"/>
    </reaction>
    <physiologicalReaction direction="left-to-right" evidence="13">
        <dbReference type="Rhea" id="RHEA:19670"/>
    </physiologicalReaction>
</comment>
<dbReference type="GO" id="GO:0010507">
    <property type="term" value="P:negative regulation of autophagy"/>
    <property type="evidence" value="ECO:0007669"/>
    <property type="project" value="TreeGrafter"/>
</dbReference>
<dbReference type="Gene3D" id="3.40.50.10980">
    <property type="entry name" value="Nibrin, BRCT2 domain"/>
    <property type="match status" value="1"/>
</dbReference>
<evidence type="ECO:0000256" key="13">
    <source>
        <dbReference type="ARBA" id="ARBA00049117"/>
    </source>
</evidence>
<dbReference type="InterPro" id="IPR039397">
    <property type="entry name" value="RagA/B"/>
</dbReference>
<dbReference type="GO" id="GO:0009267">
    <property type="term" value="P:cellular response to starvation"/>
    <property type="evidence" value="ECO:0007669"/>
    <property type="project" value="TreeGrafter"/>
</dbReference>
<reference evidence="16" key="1">
    <citation type="submission" date="2020-11" db="EMBL/GenBank/DDBJ databases">
        <authorList>
            <person name="Tran Van P."/>
        </authorList>
    </citation>
    <scope>NUCLEOTIDE SEQUENCE</scope>
</reference>
<dbReference type="Pfam" id="PF04670">
    <property type="entry name" value="Gtr1_RagA"/>
    <property type="match status" value="1"/>
</dbReference>
<keyword evidence="9" id="KW-0832">Ubl conjugation</keyword>
<feature type="domain" description="FHA" evidence="15">
    <location>
        <begin position="307"/>
        <end position="357"/>
    </location>
</feature>
<evidence type="ECO:0000256" key="1">
    <source>
        <dbReference type="ARBA" id="ARBA00004308"/>
    </source>
</evidence>
<dbReference type="Gene3D" id="3.40.50.300">
    <property type="entry name" value="P-loop containing nucleotide triphosphate hydrolases"/>
    <property type="match status" value="1"/>
</dbReference>
<keyword evidence="12" id="KW-0458">Lysosome</keyword>
<dbReference type="FunFam" id="3.30.450.190:FF:000002">
    <property type="entry name" value="Ras-related GTP-binding protein A"/>
    <property type="match status" value="1"/>
</dbReference>
<dbReference type="PROSITE" id="PS50006">
    <property type="entry name" value="FHA_DOMAIN"/>
    <property type="match status" value="1"/>
</dbReference>
<dbReference type="GO" id="GO:1990131">
    <property type="term" value="C:Gtr1-Gtr2 GTPase complex"/>
    <property type="evidence" value="ECO:0007669"/>
    <property type="project" value="TreeGrafter"/>
</dbReference>
<dbReference type="GO" id="GO:1904263">
    <property type="term" value="P:positive regulation of TORC1 signaling"/>
    <property type="evidence" value="ECO:0007669"/>
    <property type="project" value="TreeGrafter"/>
</dbReference>
<evidence type="ECO:0000256" key="5">
    <source>
        <dbReference type="ARBA" id="ARBA00022490"/>
    </source>
</evidence>
<comment type="subcellular location">
    <subcellularLocation>
        <location evidence="3">Cytoplasm</location>
    </subcellularLocation>
    <subcellularLocation>
        <location evidence="1">Endomembrane system</location>
    </subcellularLocation>
    <subcellularLocation>
        <location evidence="2">Lysosome</location>
    </subcellularLocation>
</comment>
<proteinExistence type="inferred from homology"/>
<evidence type="ECO:0000256" key="3">
    <source>
        <dbReference type="ARBA" id="ARBA00004496"/>
    </source>
</evidence>
<keyword evidence="17" id="KW-1185">Reference proteome</keyword>
<dbReference type="CDD" id="cd11384">
    <property type="entry name" value="RagA_like"/>
    <property type="match status" value="1"/>
</dbReference>
<sequence>MKKKVLLMGKNGSGKTSMRSIIFANYVARDTRRLGATIDVEHSHVRFLGNLFLNLWDCGGQEAFMENYFASQRDNIFKNVEVLIYVFDVESRELEKDMHYYQSCLEAILQNSPEAKVFCLIHKMDLIQEDQRDSLFAMREDELKRCSLPLQCRCFRTSIWDETLYKAWSAIVYQLIPNVRQLEMNVKAFADIIEADEVLLFEKATFLVISHCERKPHKDVHRFEKVSNIIKQFKLSCSKLAAQFQRMEVRNSKFAAFIEYFTSNTFIMVVMSDTTIPPAATWLNIKNARRCQKDSRKAFFLQRDVTVIVGRGSSADLVVKASYVSRVHCELRVDTGGNVRVFDAKSASGTFVNGRAAVEKGKEVEVSNGDWIAFGNPDDKFVLENRKCRVMVCKCDKETKARINRVLECLGCVRTQQQFDAREPPDYSVFPESSISTRFICALVYNSQVVTPDYFLGLAGMKAGMLPDPDAFRPPPEDKLKAAAVPSVFGVDLKRSKLFAGRLFVFGSRFTMDNVGIAVEGAGGKSCTYDQGTHRHFDSNTVYVLPVETPDAPIPSHIHCKRGIDVREIALAIIFTTTEVFTNPDLECDIENYQDYVIALNHPTQILPGFTQSVDSAANTVPNPPSSLRPVSLDANDDLFAPTSKRQRSLDADDDLFSERKSLRSAVSLDGDEDLFGDDSKDTEQPKRRRIEEADAEEGEKRVQEVLVKRNVPLKSCADEFVKPATEALRKPLGDITKPAAILKPLKRKDASRVIEESHGMLKPLTRKQELVTENNHSTQLTAKNLTKATEMKFQPPVEESTPLQRTEEHESEMISEETPSVKQESCLNDTWLNRTMLRLTLDDSKLNCVETRDLTRVETPAQETVSVRLDSNASVCDDRRFRKQLHFVAHPSEIVSGETLTSFNTQNSFLAPDEVDEVSAVFSRMDRIEESRENVSEKNRFGGKAKGTRFDDDVSVKSKFGKRTASRVEPEVSSLRSVTQGSSGSFTRSSSRPVKRSRFD</sequence>
<dbReference type="GO" id="GO:0005525">
    <property type="term" value="F:GTP binding"/>
    <property type="evidence" value="ECO:0007669"/>
    <property type="project" value="UniProtKB-KW"/>
</dbReference>
<dbReference type="SMART" id="SM00240">
    <property type="entry name" value="FHA"/>
    <property type="match status" value="1"/>
</dbReference>
<protein>
    <recommendedName>
        <fullName evidence="15">FHA domain-containing protein</fullName>
    </recommendedName>
</protein>
<evidence type="ECO:0000313" key="17">
    <source>
        <dbReference type="Proteomes" id="UP000678499"/>
    </source>
</evidence>
<feature type="region of interest" description="Disordered" evidence="14">
    <location>
        <begin position="794"/>
        <end position="821"/>
    </location>
</feature>
<feature type="region of interest" description="Disordered" evidence="14">
    <location>
        <begin position="617"/>
        <end position="636"/>
    </location>
</feature>
<keyword evidence="8" id="KW-0378">Hydrolase</keyword>
<dbReference type="InterPro" id="IPR043014">
    <property type="entry name" value="Nibrin_BRCT2_sf"/>
</dbReference>
<dbReference type="SUPFAM" id="SSF52540">
    <property type="entry name" value="P-loop containing nucleoside triphosphate hydrolases"/>
    <property type="match status" value="1"/>
</dbReference>
<dbReference type="InterPro" id="IPR006762">
    <property type="entry name" value="Gtr1_RagA"/>
</dbReference>
<dbReference type="Proteomes" id="UP000678499">
    <property type="component" value="Unassembled WGS sequence"/>
</dbReference>
<dbReference type="FunFam" id="3.40.50.300:FF:000276">
    <property type="entry name" value="Ras-related GTP-binding protein A"/>
    <property type="match status" value="1"/>
</dbReference>
<dbReference type="InterPro" id="IPR000253">
    <property type="entry name" value="FHA_dom"/>
</dbReference>
<keyword evidence="5" id="KW-0963">Cytoplasm</keyword>
<feature type="compositionally biased region" description="Basic and acidic residues" evidence="14">
    <location>
        <begin position="678"/>
        <end position="702"/>
    </location>
</feature>
<keyword evidence="10" id="KW-0342">GTP-binding</keyword>
<name>A0A7R9BSE8_9CRUS</name>
<dbReference type="CDD" id="cd00060">
    <property type="entry name" value="FHA"/>
    <property type="match status" value="1"/>
</dbReference>
<dbReference type="EMBL" id="CAJPEX010002326">
    <property type="protein sequence ID" value="CAG0920843.1"/>
    <property type="molecule type" value="Genomic_DNA"/>
</dbReference>
<dbReference type="GO" id="GO:0005764">
    <property type="term" value="C:lysosome"/>
    <property type="evidence" value="ECO:0007669"/>
    <property type="project" value="UniProtKB-SubCell"/>
</dbReference>
<dbReference type="PANTHER" id="PTHR11259">
    <property type="entry name" value="RAS-RELATED GTP BINDING RAG/GTR YEAST"/>
    <property type="match status" value="1"/>
</dbReference>
<evidence type="ECO:0000256" key="12">
    <source>
        <dbReference type="ARBA" id="ARBA00023228"/>
    </source>
</evidence>
<organism evidence="16">
    <name type="scientific">Notodromas monacha</name>
    <dbReference type="NCBI Taxonomy" id="399045"/>
    <lineage>
        <taxon>Eukaryota</taxon>
        <taxon>Metazoa</taxon>
        <taxon>Ecdysozoa</taxon>
        <taxon>Arthropoda</taxon>
        <taxon>Crustacea</taxon>
        <taxon>Oligostraca</taxon>
        <taxon>Ostracoda</taxon>
        <taxon>Podocopa</taxon>
        <taxon>Podocopida</taxon>
        <taxon>Cypridocopina</taxon>
        <taxon>Cypridoidea</taxon>
        <taxon>Cyprididae</taxon>
        <taxon>Notodromas</taxon>
    </lineage>
</organism>
<accession>A0A7R9BSE8</accession>
<evidence type="ECO:0000256" key="11">
    <source>
        <dbReference type="ARBA" id="ARBA00023136"/>
    </source>
</evidence>
<dbReference type="InterPro" id="IPR008984">
    <property type="entry name" value="SMAD_FHA_dom_sf"/>
</dbReference>
<evidence type="ECO:0000256" key="8">
    <source>
        <dbReference type="ARBA" id="ARBA00022801"/>
    </source>
</evidence>
<dbReference type="Gene3D" id="2.60.200.20">
    <property type="match status" value="1"/>
</dbReference>
<dbReference type="EMBL" id="OA884363">
    <property type="protein sequence ID" value="CAD7280691.1"/>
    <property type="molecule type" value="Genomic_DNA"/>
</dbReference>
<dbReference type="AlphaFoldDB" id="A0A7R9BSE8"/>
<evidence type="ECO:0000256" key="7">
    <source>
        <dbReference type="ARBA" id="ARBA00022741"/>
    </source>
</evidence>
<evidence type="ECO:0000256" key="4">
    <source>
        <dbReference type="ARBA" id="ARBA00007756"/>
    </source>
</evidence>
<dbReference type="GO" id="GO:0003924">
    <property type="term" value="F:GTPase activity"/>
    <property type="evidence" value="ECO:0007669"/>
    <property type="project" value="TreeGrafter"/>
</dbReference>
<dbReference type="InterPro" id="IPR027417">
    <property type="entry name" value="P-loop_NTPase"/>
</dbReference>
<feature type="region of interest" description="Disordered" evidence="14">
    <location>
        <begin position="668"/>
        <end position="702"/>
    </location>
</feature>
<dbReference type="Pfam" id="PF00498">
    <property type="entry name" value="FHA"/>
    <property type="match status" value="1"/>
</dbReference>
<feature type="region of interest" description="Disordered" evidence="14">
    <location>
        <begin position="933"/>
        <end position="1001"/>
    </location>
</feature>
<dbReference type="PANTHER" id="PTHR11259:SF1">
    <property type="entry name" value="RAS-RELATED GTP-BINDING PROTEIN"/>
    <property type="match status" value="1"/>
</dbReference>
<evidence type="ECO:0000256" key="10">
    <source>
        <dbReference type="ARBA" id="ARBA00023134"/>
    </source>
</evidence>
<evidence type="ECO:0000256" key="9">
    <source>
        <dbReference type="ARBA" id="ARBA00022843"/>
    </source>
</evidence>
<evidence type="ECO:0000256" key="2">
    <source>
        <dbReference type="ARBA" id="ARBA00004371"/>
    </source>
</evidence>
<keyword evidence="7" id="KW-0547">Nucleotide-binding</keyword>